<dbReference type="InterPro" id="IPR013148">
    <property type="entry name" value="Glyco_hydro_32_N"/>
</dbReference>
<organism evidence="5">
    <name type="scientific">uncultured Beutenbergia sp</name>
    <dbReference type="NCBI Taxonomy" id="1434397"/>
    <lineage>
        <taxon>Bacteria</taxon>
        <taxon>Bacillati</taxon>
        <taxon>Actinomycetota</taxon>
        <taxon>Actinomycetes</taxon>
        <taxon>Micrococcales</taxon>
        <taxon>Beutenbergiaceae</taxon>
        <taxon>Beutenbergia</taxon>
        <taxon>environmental samples</taxon>
    </lineage>
</organism>
<dbReference type="Gene3D" id="2.115.10.20">
    <property type="entry name" value="Glycosyl hydrolase domain, family 43"/>
    <property type="match status" value="1"/>
</dbReference>
<reference evidence="5" key="1">
    <citation type="journal article" date="2013" name="Environ. Microbiol.">
        <title>Seasonally variable intestinal metagenomes of the red palm weevil (Rhynchophorus ferrugineus).</title>
        <authorList>
            <person name="Jia S."/>
            <person name="Zhang X."/>
            <person name="Zhang G."/>
            <person name="Yin A."/>
            <person name="Zhang S."/>
            <person name="Li F."/>
            <person name="Wang L."/>
            <person name="Zhao D."/>
            <person name="Yun Q."/>
            <person name="Tala"/>
            <person name="Wang J."/>
            <person name="Sun G."/>
            <person name="Baabdullah M."/>
            <person name="Yu X."/>
            <person name="Hu S."/>
            <person name="Al-Mssallem I.S."/>
            <person name="Yu J."/>
        </authorList>
    </citation>
    <scope>NUCLEOTIDE SEQUENCE</scope>
</reference>
<feature type="non-terminal residue" evidence="5">
    <location>
        <position position="1"/>
    </location>
</feature>
<dbReference type="InterPro" id="IPR023296">
    <property type="entry name" value="Glyco_hydro_beta-prop_sf"/>
</dbReference>
<proteinExistence type="inferred from homology"/>
<keyword evidence="2" id="KW-0378">Hydrolase</keyword>
<evidence type="ECO:0000256" key="3">
    <source>
        <dbReference type="ARBA" id="ARBA00023295"/>
    </source>
</evidence>
<sequence length="158" mass="17257">YLGPLISGDDLVAGLHAPASVWECPQLVRLDDRWVLLVSLWVEAEELMDHLTGVAYLVGDLRMQHGRPTFVAESGGLADEGADFYAPQCVVDDAGERTLLWAWSWEGAGRSPLEIEASGYNGALTFPRELRLTGNGHLVVTPARELTDLRSDRLEAAS</sequence>
<protein>
    <submittedName>
        <fullName evidence="5">Glyco_hydro_32N</fullName>
    </submittedName>
</protein>
<comment type="similarity">
    <text evidence="1">Belongs to the glycosyl hydrolase 32 family.</text>
</comment>
<accession>A0A060C591</accession>
<feature type="non-terminal residue" evidence="5">
    <location>
        <position position="158"/>
    </location>
</feature>
<dbReference type="AlphaFoldDB" id="A0A060C591"/>
<dbReference type="EMBL" id="KF120605">
    <property type="protein sequence ID" value="AIA87881.1"/>
    <property type="molecule type" value="Genomic_DNA"/>
</dbReference>
<dbReference type="SUPFAM" id="SSF75005">
    <property type="entry name" value="Arabinanase/levansucrase/invertase"/>
    <property type="match status" value="1"/>
</dbReference>
<evidence type="ECO:0000313" key="5">
    <source>
        <dbReference type="EMBL" id="AIA87881.1"/>
    </source>
</evidence>
<name>A0A060C591_9MICO</name>
<dbReference type="PANTHER" id="PTHR43101:SF1">
    <property type="entry name" value="BETA-FRUCTOSIDASE"/>
    <property type="match status" value="1"/>
</dbReference>
<keyword evidence="3" id="KW-0326">Glycosidase</keyword>
<dbReference type="PANTHER" id="PTHR43101">
    <property type="entry name" value="BETA-FRUCTOSIDASE"/>
    <property type="match status" value="1"/>
</dbReference>
<dbReference type="InterPro" id="IPR051214">
    <property type="entry name" value="GH32_Enzymes"/>
</dbReference>
<dbReference type="Pfam" id="PF00251">
    <property type="entry name" value="Glyco_hydro_32N"/>
    <property type="match status" value="1"/>
</dbReference>
<evidence type="ECO:0000256" key="1">
    <source>
        <dbReference type="ARBA" id="ARBA00009902"/>
    </source>
</evidence>
<dbReference type="GO" id="GO:0016798">
    <property type="term" value="F:hydrolase activity, acting on glycosyl bonds"/>
    <property type="evidence" value="ECO:0007669"/>
    <property type="project" value="UniProtKB-KW"/>
</dbReference>
<evidence type="ECO:0000256" key="2">
    <source>
        <dbReference type="ARBA" id="ARBA00022801"/>
    </source>
</evidence>
<feature type="domain" description="Glycosyl hydrolase family 32 N-terminal" evidence="4">
    <location>
        <begin position="19"/>
        <end position="142"/>
    </location>
</feature>
<evidence type="ECO:0000259" key="4">
    <source>
        <dbReference type="Pfam" id="PF00251"/>
    </source>
</evidence>